<dbReference type="STRING" id="6265.A0A0B2UUI1"/>
<feature type="region of interest" description="Disordered" evidence="1">
    <location>
        <begin position="1"/>
        <end position="21"/>
    </location>
</feature>
<protein>
    <submittedName>
        <fullName evidence="2">Uncharacterized protein</fullName>
    </submittedName>
</protein>
<dbReference type="Proteomes" id="UP000031036">
    <property type="component" value="Unassembled WGS sequence"/>
</dbReference>
<gene>
    <name evidence="2" type="ORF">Tcan_04217</name>
</gene>
<reference evidence="2 3" key="1">
    <citation type="submission" date="2014-11" db="EMBL/GenBank/DDBJ databases">
        <title>Genetic blueprint of the zoonotic pathogen Toxocara canis.</title>
        <authorList>
            <person name="Zhu X.-Q."/>
            <person name="Korhonen P.K."/>
            <person name="Cai H."/>
            <person name="Young N.D."/>
            <person name="Nejsum P."/>
            <person name="von Samson-Himmelstjerna G."/>
            <person name="Boag P.R."/>
            <person name="Tan P."/>
            <person name="Li Q."/>
            <person name="Min J."/>
            <person name="Yang Y."/>
            <person name="Wang X."/>
            <person name="Fang X."/>
            <person name="Hall R.S."/>
            <person name="Hofmann A."/>
            <person name="Sternberg P.W."/>
            <person name="Jex A.R."/>
            <person name="Gasser R.B."/>
        </authorList>
    </citation>
    <scope>NUCLEOTIDE SEQUENCE [LARGE SCALE GENOMIC DNA]</scope>
    <source>
        <strain evidence="2">PN_DK_2014</strain>
    </source>
</reference>
<keyword evidence="3" id="KW-1185">Reference proteome</keyword>
<proteinExistence type="predicted"/>
<organism evidence="2 3">
    <name type="scientific">Toxocara canis</name>
    <name type="common">Canine roundworm</name>
    <dbReference type="NCBI Taxonomy" id="6265"/>
    <lineage>
        <taxon>Eukaryota</taxon>
        <taxon>Metazoa</taxon>
        <taxon>Ecdysozoa</taxon>
        <taxon>Nematoda</taxon>
        <taxon>Chromadorea</taxon>
        <taxon>Rhabditida</taxon>
        <taxon>Spirurina</taxon>
        <taxon>Ascaridomorpha</taxon>
        <taxon>Ascaridoidea</taxon>
        <taxon>Toxocaridae</taxon>
        <taxon>Toxocara</taxon>
    </lineage>
</organism>
<evidence type="ECO:0000256" key="1">
    <source>
        <dbReference type="SAM" id="MobiDB-lite"/>
    </source>
</evidence>
<feature type="compositionally biased region" description="Low complexity" evidence="1">
    <location>
        <begin position="9"/>
        <end position="21"/>
    </location>
</feature>
<name>A0A0B2UUI1_TOXCA</name>
<dbReference type="EMBL" id="JPKZ01003154">
    <property type="protein sequence ID" value="KHN73063.1"/>
    <property type="molecule type" value="Genomic_DNA"/>
</dbReference>
<comment type="caution">
    <text evidence="2">The sequence shown here is derived from an EMBL/GenBank/DDBJ whole genome shotgun (WGS) entry which is preliminary data.</text>
</comment>
<evidence type="ECO:0000313" key="3">
    <source>
        <dbReference type="Proteomes" id="UP000031036"/>
    </source>
</evidence>
<dbReference type="OrthoDB" id="5816293at2759"/>
<sequence length="587" mass="66119">MEGHRSRSHSQSSSGSSRSWSLIDNPELEVCDVSEIAELESNCDLTDCEYECTETGKRFKGSGDIDERCSQVDSDASILDESVELLSGSLLKGAFDVHKVWHQLDILSKCYEPPAERIVNSLLEWDSHVKILTLLAVAALLFTVATLSKFAGNNWRYVPNLDPHESICVLNEKQVLGLQYREHGSTLTGPSLEAPLRPSLSWTVRPSVGPLSPTPFVWRIDRVEDDFDIIGQTHACQPTTNQCSQKEHERRFLAMNEAVRRYLKHTESRKTAAVAKPSQGPVATTKRLSSDIKADPVGVNGPNSGWCYRWSISGFNLTIKNSKRVFNAVIDKNVWINVTASLLRVPKVATKLLGTGIMVKIMGESKLAAKFQNAFWTMKRSITRSIANVKEQRDRVVRAIASWRKLARTALLFPFQLRSEGSQCSSSNSLSEEQCVRNSTCHSLAALGYTLGSTPLFTSLAGTCNANTYIESLRNGLACSKPRIDCEKCWWTGECPKKKCKFLPWQKSFDTPHFVTTQRDVLLKPFAMLGWPLRDPSRIIHRRRNAVWQVKPQKATYVQHSESENELRDRSADWLLRNRRALQKDVH</sequence>
<accession>A0A0B2UUI1</accession>
<dbReference type="AlphaFoldDB" id="A0A0B2UUI1"/>
<evidence type="ECO:0000313" key="2">
    <source>
        <dbReference type="EMBL" id="KHN73063.1"/>
    </source>
</evidence>